<evidence type="ECO:0000313" key="15">
    <source>
        <dbReference type="Proteomes" id="UP000694557"/>
    </source>
</evidence>
<dbReference type="PROSITE" id="PS50180">
    <property type="entry name" value="GAE"/>
    <property type="match status" value="1"/>
</dbReference>
<dbReference type="Gene3D" id="1.25.40.90">
    <property type="match status" value="1"/>
</dbReference>
<dbReference type="Gene3D" id="2.60.40.1230">
    <property type="match status" value="1"/>
</dbReference>
<dbReference type="InterPro" id="IPR013041">
    <property type="entry name" value="Clathrin_app_Ig-like_sf"/>
</dbReference>
<dbReference type="GO" id="GO:0035091">
    <property type="term" value="F:phosphatidylinositol binding"/>
    <property type="evidence" value="ECO:0007669"/>
    <property type="project" value="InterPro"/>
</dbReference>
<dbReference type="FunFam" id="1.25.40.90:FF:000011">
    <property type="entry name" value="ADP-ribosylation factor-binding protein GGA3 isoform X1"/>
    <property type="match status" value="1"/>
</dbReference>
<dbReference type="Pfam" id="PF18308">
    <property type="entry name" value="GGA_N-GAT"/>
    <property type="match status" value="1"/>
</dbReference>
<dbReference type="GO" id="GO:0031267">
    <property type="term" value="F:small GTPase binding"/>
    <property type="evidence" value="ECO:0007669"/>
    <property type="project" value="InterPro"/>
</dbReference>
<dbReference type="GO" id="GO:0031901">
    <property type="term" value="C:early endosome membrane"/>
    <property type="evidence" value="ECO:0007669"/>
    <property type="project" value="UniProtKB-SubCell"/>
</dbReference>
<dbReference type="Proteomes" id="UP000694557">
    <property type="component" value="Unassembled WGS sequence"/>
</dbReference>
<dbReference type="PANTHER" id="PTHR45905:SF3">
    <property type="entry name" value="ADP-RIBOSYLATION FACTOR-BINDING PROTEIN GGA3"/>
    <property type="match status" value="1"/>
</dbReference>
<dbReference type="GO" id="GO:0005802">
    <property type="term" value="C:trans-Golgi network"/>
    <property type="evidence" value="ECO:0007669"/>
    <property type="project" value="InterPro"/>
</dbReference>
<reference evidence="14" key="1">
    <citation type="submission" date="2025-08" db="UniProtKB">
        <authorList>
            <consortium name="Ensembl"/>
        </authorList>
    </citation>
    <scope>IDENTIFICATION</scope>
</reference>
<evidence type="ECO:0000256" key="6">
    <source>
        <dbReference type="ARBA" id="ARBA00022843"/>
    </source>
</evidence>
<dbReference type="Pfam" id="PF02883">
    <property type="entry name" value="Alpha_adaptinC2"/>
    <property type="match status" value="1"/>
</dbReference>
<dbReference type="Pfam" id="PF03127">
    <property type="entry name" value="GAT"/>
    <property type="match status" value="1"/>
</dbReference>
<dbReference type="PROSITE" id="PS50179">
    <property type="entry name" value="VHS"/>
    <property type="match status" value="1"/>
</dbReference>
<dbReference type="GO" id="GO:0006886">
    <property type="term" value="P:intracellular protein transport"/>
    <property type="evidence" value="ECO:0007669"/>
    <property type="project" value="InterPro"/>
</dbReference>
<evidence type="ECO:0000256" key="2">
    <source>
        <dbReference type="ARBA" id="ARBA00004220"/>
    </source>
</evidence>
<comment type="similarity">
    <text evidence="3">Belongs to the GGA protein family.</text>
</comment>
<dbReference type="InterPro" id="IPR004152">
    <property type="entry name" value="GAT_dom"/>
</dbReference>
<proteinExistence type="inferred from homology"/>
<dbReference type="FunFam" id="2.60.40.1230:FF:000001">
    <property type="entry name" value="ADP-ribosylation factor-binding protein GGA1 isoform 1"/>
    <property type="match status" value="1"/>
</dbReference>
<dbReference type="SUPFAM" id="SSF49348">
    <property type="entry name" value="Clathrin adaptor appendage domain"/>
    <property type="match status" value="1"/>
</dbReference>
<evidence type="ECO:0000256" key="8">
    <source>
        <dbReference type="ARBA" id="ARBA00023034"/>
    </source>
</evidence>
<evidence type="ECO:0000256" key="5">
    <source>
        <dbReference type="ARBA" id="ARBA00022753"/>
    </source>
</evidence>
<evidence type="ECO:0000256" key="3">
    <source>
        <dbReference type="ARBA" id="ARBA00008099"/>
    </source>
</evidence>
<dbReference type="AlphaFoldDB" id="A0A8C7N8M5"/>
<dbReference type="SMART" id="SM00288">
    <property type="entry name" value="VHS"/>
    <property type="match status" value="1"/>
</dbReference>
<evidence type="ECO:0000313" key="14">
    <source>
        <dbReference type="Ensembl" id="ENSOKIP00005110176.1"/>
    </source>
</evidence>
<dbReference type="PROSITE" id="PS50909">
    <property type="entry name" value="GAT"/>
    <property type="match status" value="1"/>
</dbReference>
<dbReference type="GO" id="GO:0006893">
    <property type="term" value="P:Golgi to plasma membrane transport"/>
    <property type="evidence" value="ECO:0007669"/>
    <property type="project" value="TreeGrafter"/>
</dbReference>
<gene>
    <name evidence="14" type="primary">GGA3</name>
    <name evidence="14" type="synonym">gga3b</name>
</gene>
<evidence type="ECO:0000256" key="9">
    <source>
        <dbReference type="ARBA" id="ARBA00023136"/>
    </source>
</evidence>
<keyword evidence="8" id="KW-0333">Golgi apparatus</keyword>
<keyword evidence="7" id="KW-0653">Protein transport</keyword>
<organism evidence="14 15">
    <name type="scientific">Oncorhynchus kisutch</name>
    <name type="common">Coho salmon</name>
    <name type="synonym">Salmo kisutch</name>
    <dbReference type="NCBI Taxonomy" id="8019"/>
    <lineage>
        <taxon>Eukaryota</taxon>
        <taxon>Metazoa</taxon>
        <taxon>Chordata</taxon>
        <taxon>Craniata</taxon>
        <taxon>Vertebrata</taxon>
        <taxon>Euteleostomi</taxon>
        <taxon>Actinopterygii</taxon>
        <taxon>Neopterygii</taxon>
        <taxon>Teleostei</taxon>
        <taxon>Protacanthopterygii</taxon>
        <taxon>Salmoniformes</taxon>
        <taxon>Salmonidae</taxon>
        <taxon>Salmoninae</taxon>
        <taxon>Oncorhynchus</taxon>
    </lineage>
</organism>
<evidence type="ECO:0000256" key="7">
    <source>
        <dbReference type="ARBA" id="ARBA00022927"/>
    </source>
</evidence>
<feature type="domain" description="GAT" evidence="13">
    <location>
        <begin position="171"/>
        <end position="298"/>
    </location>
</feature>
<keyword evidence="6" id="KW-0832">Ubl conjugation</keyword>
<evidence type="ECO:0000256" key="10">
    <source>
        <dbReference type="SAM" id="MobiDB-lite"/>
    </source>
</evidence>
<evidence type="ECO:0000259" key="12">
    <source>
        <dbReference type="PROSITE" id="PS50180"/>
    </source>
</evidence>
<dbReference type="InterPro" id="IPR008153">
    <property type="entry name" value="GAE_dom"/>
</dbReference>
<keyword evidence="5" id="KW-0967">Endosome</keyword>
<keyword evidence="4" id="KW-0813">Transport</keyword>
<evidence type="ECO:0000256" key="4">
    <source>
        <dbReference type="ARBA" id="ARBA00022448"/>
    </source>
</evidence>
<evidence type="ECO:0000259" key="13">
    <source>
        <dbReference type="PROSITE" id="PS50909"/>
    </source>
</evidence>
<dbReference type="InterPro" id="IPR008942">
    <property type="entry name" value="ENTH_VHS"/>
</dbReference>
<dbReference type="GeneTree" id="ENSGT00940000157333"/>
<reference evidence="14" key="2">
    <citation type="submission" date="2025-09" db="UniProtKB">
        <authorList>
            <consortium name="Ensembl"/>
        </authorList>
    </citation>
    <scope>IDENTIFICATION</scope>
</reference>
<dbReference type="GO" id="GO:0034394">
    <property type="term" value="P:protein localization to cell surface"/>
    <property type="evidence" value="ECO:0007669"/>
    <property type="project" value="TreeGrafter"/>
</dbReference>
<dbReference type="Gene3D" id="1.20.5.170">
    <property type="match status" value="1"/>
</dbReference>
<dbReference type="Ensembl" id="ENSOKIT00005117999.1">
    <property type="protein sequence ID" value="ENSOKIP00005110176.1"/>
    <property type="gene ID" value="ENSOKIG00005048124.1"/>
</dbReference>
<dbReference type="InterPro" id="IPR044111">
    <property type="entry name" value="GAT_GGA3"/>
</dbReference>
<dbReference type="InterPro" id="IPR038425">
    <property type="entry name" value="GAT_sf"/>
</dbReference>
<evidence type="ECO:0000259" key="11">
    <source>
        <dbReference type="PROSITE" id="PS50179"/>
    </source>
</evidence>
<dbReference type="CDD" id="cd14240">
    <property type="entry name" value="GAT_GGA3"/>
    <property type="match status" value="1"/>
</dbReference>
<dbReference type="Pfam" id="PF00790">
    <property type="entry name" value="VHS"/>
    <property type="match status" value="1"/>
</dbReference>
<comment type="subcellular location">
    <subcellularLocation>
        <location evidence="2">Early endosome membrane</location>
        <topology evidence="2">Peripheral membrane protein</topology>
    </subcellularLocation>
    <subcellularLocation>
        <location evidence="1">Golgi apparatus</location>
        <location evidence="1">trans-Golgi network membrane</location>
        <topology evidence="1">Peripheral membrane protein</topology>
    </subcellularLocation>
</comment>
<accession>A0A8C7N8M5</accession>
<keyword evidence="15" id="KW-1185">Reference proteome</keyword>
<keyword evidence="9" id="KW-0472">Membrane</keyword>
<name>A0A8C7N8M5_ONCKI</name>
<dbReference type="InterPro" id="IPR002014">
    <property type="entry name" value="VHS_dom"/>
</dbReference>
<dbReference type="SUPFAM" id="SSF89009">
    <property type="entry name" value="GAT-like domain"/>
    <property type="match status" value="1"/>
</dbReference>
<dbReference type="SUPFAM" id="SSF48464">
    <property type="entry name" value="ENTH/VHS domain"/>
    <property type="match status" value="1"/>
</dbReference>
<dbReference type="InterPro" id="IPR041198">
    <property type="entry name" value="GGA_N-GAT"/>
</dbReference>
<protein>
    <submittedName>
        <fullName evidence="14">Golgi associated, gamma adaptin ear containing, ARF binding protein 3</fullName>
    </submittedName>
</protein>
<dbReference type="Gene3D" id="1.20.58.160">
    <property type="match status" value="1"/>
</dbReference>
<feature type="domain" description="VHS" evidence="11">
    <location>
        <begin position="16"/>
        <end position="146"/>
    </location>
</feature>
<feature type="region of interest" description="Disordered" evidence="10">
    <location>
        <begin position="375"/>
        <end position="399"/>
    </location>
</feature>
<evidence type="ECO:0000256" key="1">
    <source>
        <dbReference type="ARBA" id="ARBA00004150"/>
    </source>
</evidence>
<sequence>MAYQEGETLESWLNKATHPTNRQEDWEYIIGFCDQINKELEGPQISVRLLVHKIQSPQEWEALQALTVLEACMKNCGRRFHNEIGKYRFLNELIKVVSPKYMGDRVPEKVKTKIIEMLYSWTVAFPNEAKINEAYQTLRRQGLVTMDPELPVDKTLIPSPPTRPKNPVFDNEDMGKLLAELLRSKNPEDLQEANRLIKNMVKEDDVRVQKVTKRIHTLEEVGINVKLLSEMLSHYDKDRSSQSDREIIKELYDRCDKLRRAAFKMATETEDNDTSLGDILQASDDLSRVINSYKKIVKGQTVNGDIEDPRSAAGEGENPPGTTLTLISAITASLPVSATDLRVGSGFGMAASMGAVVPPSLGAMVPQVPLSSTSLLPGPMPGSPALSHTKAQTLSSAPGSPLFSSLSPFHHSSFQGGSPARGLGPEASLGNVHVPLEAIRPSKGLPVTAYDKDGVRVLLNFASDCPPCRPDVLVLVVSMLNTAPLHVQNVVLQAAVPKSMKVKLQPPSGTELPPFNPTLPPASITQVMLLANPLKEKVRLRYKLAFTLGNRQCSEVGEVDQFPPPDRWGHL</sequence>
<dbReference type="GO" id="GO:0043130">
    <property type="term" value="F:ubiquitin binding"/>
    <property type="evidence" value="ECO:0007669"/>
    <property type="project" value="InterPro"/>
</dbReference>
<dbReference type="InterPro" id="IPR027422">
    <property type="entry name" value="GGA1-3"/>
</dbReference>
<feature type="domain" description="GAE" evidence="12">
    <location>
        <begin position="442"/>
        <end position="563"/>
    </location>
</feature>
<dbReference type="SMART" id="SM00809">
    <property type="entry name" value="Alpha_adaptinC2"/>
    <property type="match status" value="1"/>
</dbReference>
<dbReference type="PANTHER" id="PTHR45905">
    <property type="entry name" value="GOLGI-LOCALIZED, GAMMA-ADAPTIN EAR CONTAINING, ARF BINDING PROTEIN"/>
    <property type="match status" value="1"/>
</dbReference>
<dbReference type="InterPro" id="IPR008152">
    <property type="entry name" value="Clathrin_a/b/g-adaptin_app_Ig"/>
</dbReference>